<evidence type="ECO:0000313" key="1">
    <source>
        <dbReference type="EMBL" id="KKQ48973.1"/>
    </source>
</evidence>
<sequence>MNLRCFWGIHKPVATNPKRGILIGGTHCKRCGSILTNPIEWPNPLPSQTIQPFCENSKCPICHSSPIYTYFCLGIRWDLETKYPYYIPNENLKCPYGEKGHLHRSCSCKYKWVEKTAIDAELTEGE</sequence>
<name>A0A0G0I0V9_9BACT</name>
<organism evidence="1 2">
    <name type="scientific">Candidatus Shapirobacteria bacterium GW2011_GWE1_38_10</name>
    <dbReference type="NCBI Taxonomy" id="1618488"/>
    <lineage>
        <taxon>Bacteria</taxon>
        <taxon>Candidatus Shapironibacteriota</taxon>
    </lineage>
</organism>
<proteinExistence type="predicted"/>
<dbReference type="EMBL" id="LBTX01000021">
    <property type="protein sequence ID" value="KKQ48973.1"/>
    <property type="molecule type" value="Genomic_DNA"/>
</dbReference>
<accession>A0A0G0I0V9</accession>
<dbReference type="Proteomes" id="UP000034231">
    <property type="component" value="Unassembled WGS sequence"/>
</dbReference>
<dbReference type="AlphaFoldDB" id="A0A0G0I0V9"/>
<evidence type="ECO:0000313" key="2">
    <source>
        <dbReference type="Proteomes" id="UP000034231"/>
    </source>
</evidence>
<reference evidence="1 2" key="1">
    <citation type="journal article" date="2015" name="Nature">
        <title>rRNA introns, odd ribosomes, and small enigmatic genomes across a large radiation of phyla.</title>
        <authorList>
            <person name="Brown C.T."/>
            <person name="Hug L.A."/>
            <person name="Thomas B.C."/>
            <person name="Sharon I."/>
            <person name="Castelle C.J."/>
            <person name="Singh A."/>
            <person name="Wilkins M.J."/>
            <person name="Williams K.H."/>
            <person name="Banfield J.F."/>
        </authorList>
    </citation>
    <scope>NUCLEOTIDE SEQUENCE [LARGE SCALE GENOMIC DNA]</scope>
</reference>
<comment type="caution">
    <text evidence="1">The sequence shown here is derived from an EMBL/GenBank/DDBJ whole genome shotgun (WGS) entry which is preliminary data.</text>
</comment>
<gene>
    <name evidence="1" type="ORF">US68_C0021G0009</name>
</gene>
<protein>
    <submittedName>
        <fullName evidence="1">Uncharacterized protein</fullName>
    </submittedName>
</protein>